<dbReference type="VEuPathDB" id="VectorBase:GPAI041192"/>
<proteinExistence type="predicted"/>
<evidence type="ECO:0000313" key="2">
    <source>
        <dbReference type="Proteomes" id="UP000092445"/>
    </source>
</evidence>
<reference evidence="2" key="1">
    <citation type="submission" date="2014-03" db="EMBL/GenBank/DDBJ databases">
        <authorList>
            <person name="Aksoy S."/>
            <person name="Warren W."/>
            <person name="Wilson R.K."/>
        </authorList>
    </citation>
    <scope>NUCLEOTIDE SEQUENCE [LARGE SCALE GENOMIC DNA]</scope>
    <source>
        <strain evidence="2">IAEA</strain>
    </source>
</reference>
<protein>
    <submittedName>
        <fullName evidence="1">Uncharacterized protein</fullName>
    </submittedName>
</protein>
<sequence length="77" mass="8934">MKASISMRAKYDVLHYRLPQVDTASWPSAKRDFVCIFIKLLKLSTKKSGLRGRSLLRLVKNIDVAKQFLDVKELHEM</sequence>
<dbReference type="Proteomes" id="UP000092445">
    <property type="component" value="Unassembled WGS sequence"/>
</dbReference>
<dbReference type="EnsemblMetazoa" id="GPAI041192-RA">
    <property type="protein sequence ID" value="GPAI041192-PA"/>
    <property type="gene ID" value="GPAI041192"/>
</dbReference>
<dbReference type="AlphaFoldDB" id="A0A1B0ACJ5"/>
<evidence type="ECO:0000313" key="1">
    <source>
        <dbReference type="EnsemblMetazoa" id="GPAI041192-PA"/>
    </source>
</evidence>
<organism evidence="1 2">
    <name type="scientific">Glossina pallidipes</name>
    <name type="common">Tsetse fly</name>
    <dbReference type="NCBI Taxonomy" id="7398"/>
    <lineage>
        <taxon>Eukaryota</taxon>
        <taxon>Metazoa</taxon>
        <taxon>Ecdysozoa</taxon>
        <taxon>Arthropoda</taxon>
        <taxon>Hexapoda</taxon>
        <taxon>Insecta</taxon>
        <taxon>Pterygota</taxon>
        <taxon>Neoptera</taxon>
        <taxon>Endopterygota</taxon>
        <taxon>Diptera</taxon>
        <taxon>Brachycera</taxon>
        <taxon>Muscomorpha</taxon>
        <taxon>Hippoboscoidea</taxon>
        <taxon>Glossinidae</taxon>
        <taxon>Glossina</taxon>
    </lineage>
</organism>
<name>A0A1B0ACJ5_GLOPL</name>
<reference evidence="1" key="2">
    <citation type="submission" date="2020-05" db="UniProtKB">
        <authorList>
            <consortium name="EnsemblMetazoa"/>
        </authorList>
    </citation>
    <scope>IDENTIFICATION</scope>
    <source>
        <strain evidence="1">IAEA</strain>
    </source>
</reference>
<accession>A0A1B0ACJ5</accession>
<keyword evidence="2" id="KW-1185">Reference proteome</keyword>